<protein>
    <submittedName>
        <fullName evidence="1">Uncharacterized protein</fullName>
    </submittedName>
</protein>
<dbReference type="EMBL" id="JBHSGT010000041">
    <property type="protein sequence ID" value="MFC4710254.1"/>
    <property type="molecule type" value="Genomic_DNA"/>
</dbReference>
<accession>A0ABV9M4K5</accession>
<gene>
    <name evidence="1" type="ORF">ACFO3L_06385</name>
</gene>
<evidence type="ECO:0000313" key="1">
    <source>
        <dbReference type="EMBL" id="MFC4710254.1"/>
    </source>
</evidence>
<organism evidence="1 2">
    <name type="scientific">Enterococcus eurekensis</name>
    <dbReference type="NCBI Taxonomy" id="1159753"/>
    <lineage>
        <taxon>Bacteria</taxon>
        <taxon>Bacillati</taxon>
        <taxon>Bacillota</taxon>
        <taxon>Bacilli</taxon>
        <taxon>Lactobacillales</taxon>
        <taxon>Enterococcaceae</taxon>
        <taxon>Enterococcus</taxon>
    </lineage>
</organism>
<proteinExistence type="predicted"/>
<name>A0ABV9M4K5_9ENTE</name>
<dbReference type="Proteomes" id="UP001596026">
    <property type="component" value="Unassembled WGS sequence"/>
</dbReference>
<dbReference type="RefSeq" id="WP_379964991.1">
    <property type="nucleotide sequence ID" value="NZ_JBHSGT010000041.1"/>
</dbReference>
<reference evidence="2" key="1">
    <citation type="journal article" date="2019" name="Int. J. Syst. Evol. Microbiol.">
        <title>The Global Catalogue of Microorganisms (GCM) 10K type strain sequencing project: providing services to taxonomists for standard genome sequencing and annotation.</title>
        <authorList>
            <consortium name="The Broad Institute Genomics Platform"/>
            <consortium name="The Broad Institute Genome Sequencing Center for Infectious Disease"/>
            <person name="Wu L."/>
            <person name="Ma J."/>
        </authorList>
    </citation>
    <scope>NUCLEOTIDE SEQUENCE [LARGE SCALE GENOMIC DNA]</scope>
    <source>
        <strain evidence="2">CGMCC 1.19061</strain>
    </source>
</reference>
<evidence type="ECO:0000313" key="2">
    <source>
        <dbReference type="Proteomes" id="UP001596026"/>
    </source>
</evidence>
<sequence>MNKELNLVFEKGEQFEGFRRNSIFTALNQKTMSSLSDDLWDKNPIMNTDINISSPTSSILDRYYVNILTTILLGVSNNNLNKIIIYKPNEIELDRYSCKIFERVKKMIPIEVVSTTVRKKKKLDPSNMRKAIKRGFYHEFEEEESVLCEIYRIYGKIFMNHKINISELIVLLQREINDYEKWLLVKLIINTTIREFDYEVTEKYLDILYKLKKNHFDYWNSKSYYLLKKEGKHHACKYLKNKLNIEHFLVGEKVDLTESLVFKNYASMLKTTSLKKNKYLKNVWDIHHRILTCGITIFLVIQIKKKKEKFIRNLW</sequence>
<comment type="caution">
    <text evidence="1">The sequence shown here is derived from an EMBL/GenBank/DDBJ whole genome shotgun (WGS) entry which is preliminary data.</text>
</comment>
<keyword evidence="2" id="KW-1185">Reference proteome</keyword>